<feature type="region of interest" description="Disordered" evidence="1">
    <location>
        <begin position="199"/>
        <end position="225"/>
    </location>
</feature>
<organism evidence="2 3">
    <name type="scientific">Dioszegia hungarica</name>
    <dbReference type="NCBI Taxonomy" id="4972"/>
    <lineage>
        <taxon>Eukaryota</taxon>
        <taxon>Fungi</taxon>
        <taxon>Dikarya</taxon>
        <taxon>Basidiomycota</taxon>
        <taxon>Agaricomycotina</taxon>
        <taxon>Tremellomycetes</taxon>
        <taxon>Tremellales</taxon>
        <taxon>Bulleribasidiaceae</taxon>
        <taxon>Dioszegia</taxon>
    </lineage>
</organism>
<feature type="compositionally biased region" description="Low complexity" evidence="1">
    <location>
        <begin position="492"/>
        <end position="502"/>
    </location>
</feature>
<protein>
    <submittedName>
        <fullName evidence="2">Uncharacterized protein</fullName>
    </submittedName>
</protein>
<feature type="compositionally biased region" description="Gly residues" evidence="1">
    <location>
        <begin position="503"/>
        <end position="534"/>
    </location>
</feature>
<proteinExistence type="predicted"/>
<evidence type="ECO:0000256" key="1">
    <source>
        <dbReference type="SAM" id="MobiDB-lite"/>
    </source>
</evidence>
<gene>
    <name evidence="2" type="ORF">MKK02DRAFT_29226</name>
</gene>
<dbReference type="AlphaFoldDB" id="A0AA38LYK1"/>
<sequence length="575" mass="62080">MAYNQPDHALAIPIDPAPPERVYDALLYHLGPAHTYDLLSTISHFSPATSISTKALGDADSLVSRCFGIKHFEARELLHHMAVEGGWRVAGTGYEHAGYMVQGVGAQQEEMMMIDQELVEFVSEDGERETVSRAVADLLGRMGPPQTDMAGGAQAERKKKKKTKRGGGGKKKGRKGKTDQWEYARMMGKAVAASLLAKEKTRRRRHASATRACVTPSPGHHHQGTDWDASEVVVKIQLTRRHQSWIVSAQARDRPPLLNPHRPAIMHPARAALLRPQLAPALWASSFNPLIPAAPPTPPPTAPLALPPSSNPLRDEVHAMLLSALGPAHAHHLLSILFNLASSASASTYAVPAADAFGSRADQGSWKRPLPAVPIGPAAYVEAARFRQAEQETRALEVMSKVIMEMIGVQYKVARWRVYDLATSGDWRRDIRDGDWEVREEATFGGQGVEEGEMDEDDKMDIDEELVGLVEVDDKEQTRRLLARMGPAPGKQQGSRQRQPAQGRGGIGIGGASASRGGGGGGGGSGSGGGGGGRKAGKRERALAREARQRMMASHIRATGTEGKEGKKGKGRNRR</sequence>
<dbReference type="GeneID" id="77726959"/>
<dbReference type="EMBL" id="JAKWFO010000001">
    <property type="protein sequence ID" value="KAI9639089.1"/>
    <property type="molecule type" value="Genomic_DNA"/>
</dbReference>
<feature type="region of interest" description="Disordered" evidence="1">
    <location>
        <begin position="484"/>
        <end position="575"/>
    </location>
</feature>
<feature type="compositionally biased region" description="Basic residues" evidence="1">
    <location>
        <begin position="157"/>
        <end position="175"/>
    </location>
</feature>
<evidence type="ECO:0000313" key="2">
    <source>
        <dbReference type="EMBL" id="KAI9639089.1"/>
    </source>
</evidence>
<accession>A0AA38LYK1</accession>
<reference evidence="2" key="1">
    <citation type="journal article" date="2022" name="G3 (Bethesda)">
        <title>High quality genome of the basidiomycete yeast Dioszegia hungarica PDD-24b-2 isolated from cloud water.</title>
        <authorList>
            <person name="Jarrige D."/>
            <person name="Haridas S."/>
            <person name="Bleykasten-Grosshans C."/>
            <person name="Joly M."/>
            <person name="Nadalig T."/>
            <person name="Sancelme M."/>
            <person name="Vuilleumier S."/>
            <person name="Grigoriev I.V."/>
            <person name="Amato P."/>
            <person name="Bringel F."/>
        </authorList>
    </citation>
    <scope>NUCLEOTIDE SEQUENCE</scope>
    <source>
        <strain evidence="2">PDD-24b-2</strain>
    </source>
</reference>
<feature type="region of interest" description="Disordered" evidence="1">
    <location>
        <begin position="140"/>
        <end position="180"/>
    </location>
</feature>
<dbReference type="RefSeq" id="XP_052948866.1">
    <property type="nucleotide sequence ID" value="XM_053087754.1"/>
</dbReference>
<keyword evidence="3" id="KW-1185">Reference proteome</keyword>
<comment type="caution">
    <text evidence="2">The sequence shown here is derived from an EMBL/GenBank/DDBJ whole genome shotgun (WGS) entry which is preliminary data.</text>
</comment>
<evidence type="ECO:0000313" key="3">
    <source>
        <dbReference type="Proteomes" id="UP001164286"/>
    </source>
</evidence>
<dbReference type="Proteomes" id="UP001164286">
    <property type="component" value="Unassembled WGS sequence"/>
</dbReference>
<feature type="compositionally biased region" description="Basic and acidic residues" evidence="1">
    <location>
        <begin position="539"/>
        <end position="549"/>
    </location>
</feature>
<name>A0AA38LYK1_9TREE</name>